<evidence type="ECO:0000256" key="5">
    <source>
        <dbReference type="ARBA" id="ARBA00023136"/>
    </source>
</evidence>
<keyword evidence="5 6" id="KW-0472">Membrane</keyword>
<sequence length="706" mass="80523">MKNAFFMPENPFLQLLMPLLSGIFLGVIFPFDSWFFCLTISIYAIALLFATLNFGYARLKIYRKPWIGGILVHILLLLAGILFAERNKEINQQNHFSKQKSNALLIRIIQEPKQTGNLVHFNSSVTHTSFNGKIIPACGSLLIALKIDPNQPVNLNYGDELLINSNFKPVDAPFNPAEFNYKLWLQHQNIYFQTFINPNEYQLLTTNRDNPIIAYALKIRKNLVLKLKKYLHNPDAIAVASTLILGYRADLSQDVLQAYAKTGTMHVLSVSGMHVALVYIILNMLLSFLNRKRSTVLLKALISVLLIWVYALITGFSPAVCRAAVMITFVIAGKTYNRHISMLNILLVSAFMLLLYNPFYLTDVGFQLSYLAVFGLIILQPIIEDWFHFKHFIAQKLWSLISVSLAAQLITFPVSIFYFHQFPVYFLISNLFIVLPSMLIMYFGIAFLLIPDVFNISKLIAFLLEKTIILMNEGLTRIENIPFGNWNKLWITVPQYLLLYAIICSGFACLVHRNSLWLKAGAVFTILFLAGISYKRYQAANQDEMVFLNLRKNSGLIFKKGNEAVVITDLKPADKTFQYSVQPYLDSCKCVQVKLLQTGQNFRNAVFSRQNNLIQFGNRLIFVADKKFENKTLPQKIKVDEVYITGNPRLNLAQISGNIIFDLLIIDGSNSDYQIKNLTEDAASDGRKIKILKRNKSFQLQSNFNN</sequence>
<dbReference type="Pfam" id="PF03772">
    <property type="entry name" value="Competence"/>
    <property type="match status" value="1"/>
</dbReference>
<evidence type="ECO:0000256" key="2">
    <source>
        <dbReference type="ARBA" id="ARBA00022475"/>
    </source>
</evidence>
<keyword evidence="3 6" id="KW-0812">Transmembrane</keyword>
<evidence type="ECO:0000313" key="9">
    <source>
        <dbReference type="EMBL" id="MVN21958.1"/>
    </source>
</evidence>
<keyword evidence="4 6" id="KW-1133">Transmembrane helix</keyword>
<evidence type="ECO:0000256" key="1">
    <source>
        <dbReference type="ARBA" id="ARBA00004651"/>
    </source>
</evidence>
<dbReference type="Proteomes" id="UP000462014">
    <property type="component" value="Unassembled WGS sequence"/>
</dbReference>
<evidence type="ECO:0000256" key="6">
    <source>
        <dbReference type="SAM" id="Phobius"/>
    </source>
</evidence>
<dbReference type="GO" id="GO:0005886">
    <property type="term" value="C:plasma membrane"/>
    <property type="evidence" value="ECO:0007669"/>
    <property type="project" value="UniProtKB-SubCell"/>
</dbReference>
<evidence type="ECO:0000313" key="10">
    <source>
        <dbReference type="Proteomes" id="UP000462014"/>
    </source>
</evidence>
<dbReference type="PANTHER" id="PTHR30619">
    <property type="entry name" value="DNA INTERNALIZATION/COMPETENCE PROTEIN COMEC/REC2"/>
    <property type="match status" value="1"/>
</dbReference>
<comment type="subcellular location">
    <subcellularLocation>
        <location evidence="1">Cell membrane</location>
        <topology evidence="1">Multi-pass membrane protein</topology>
    </subcellularLocation>
</comment>
<protein>
    <submittedName>
        <fullName evidence="9">DUF4131 domain-containing protein</fullName>
    </submittedName>
</protein>
<feature type="transmembrane region" description="Helical" evidence="6">
    <location>
        <begin position="343"/>
        <end position="361"/>
    </location>
</feature>
<evidence type="ECO:0000259" key="7">
    <source>
        <dbReference type="Pfam" id="PF03772"/>
    </source>
</evidence>
<feature type="transmembrane region" description="Helical" evidence="6">
    <location>
        <begin position="399"/>
        <end position="419"/>
    </location>
</feature>
<reference evidence="9 10" key="1">
    <citation type="submission" date="2019-12" db="EMBL/GenBank/DDBJ databases">
        <title>Mucilaginibacter sp. HMF7410 genome sequencing and assembly.</title>
        <authorList>
            <person name="Kang H."/>
            <person name="Cha I."/>
            <person name="Kim H."/>
            <person name="Joh K."/>
        </authorList>
    </citation>
    <scope>NUCLEOTIDE SEQUENCE [LARGE SCALE GENOMIC DNA]</scope>
    <source>
        <strain evidence="9 10">HMF7410</strain>
    </source>
</reference>
<evidence type="ECO:0000256" key="4">
    <source>
        <dbReference type="ARBA" id="ARBA00022989"/>
    </source>
</evidence>
<dbReference type="NCBIfam" id="TIGR00360">
    <property type="entry name" value="ComEC_N-term"/>
    <property type="match status" value="1"/>
</dbReference>
<dbReference type="InterPro" id="IPR052159">
    <property type="entry name" value="Competence_DNA_uptake"/>
</dbReference>
<dbReference type="Pfam" id="PF13567">
    <property type="entry name" value="DUF4131"/>
    <property type="match status" value="1"/>
</dbReference>
<evidence type="ECO:0000259" key="8">
    <source>
        <dbReference type="Pfam" id="PF13567"/>
    </source>
</evidence>
<dbReference type="AlphaFoldDB" id="A0A7K1SXI2"/>
<dbReference type="PANTHER" id="PTHR30619:SF1">
    <property type="entry name" value="RECOMBINATION PROTEIN 2"/>
    <property type="match status" value="1"/>
</dbReference>
<feature type="transmembrane region" description="Helical" evidence="6">
    <location>
        <begin position="267"/>
        <end position="289"/>
    </location>
</feature>
<feature type="transmembrane region" description="Helical" evidence="6">
    <location>
        <begin position="66"/>
        <end position="84"/>
    </location>
</feature>
<feature type="domain" description="ComEC/Rec2-related protein" evidence="7">
    <location>
        <begin position="243"/>
        <end position="510"/>
    </location>
</feature>
<dbReference type="RefSeq" id="WP_157566759.1">
    <property type="nucleotide sequence ID" value="NZ_WPIK01000008.1"/>
</dbReference>
<name>A0A7K1SXI2_9SPHI</name>
<feature type="transmembrane region" description="Helical" evidence="6">
    <location>
        <begin position="516"/>
        <end position="534"/>
    </location>
</feature>
<feature type="transmembrane region" description="Helical" evidence="6">
    <location>
        <begin position="489"/>
        <end position="510"/>
    </location>
</feature>
<keyword evidence="2" id="KW-1003">Cell membrane</keyword>
<comment type="caution">
    <text evidence="9">The sequence shown here is derived from an EMBL/GenBank/DDBJ whole genome shotgun (WGS) entry which is preliminary data.</text>
</comment>
<feature type="transmembrane region" description="Helical" evidence="6">
    <location>
        <begin position="34"/>
        <end position="54"/>
    </location>
</feature>
<evidence type="ECO:0000256" key="3">
    <source>
        <dbReference type="ARBA" id="ARBA00022692"/>
    </source>
</evidence>
<proteinExistence type="predicted"/>
<keyword evidence="10" id="KW-1185">Reference proteome</keyword>
<gene>
    <name evidence="9" type="ORF">GO621_10465</name>
</gene>
<dbReference type="InterPro" id="IPR004477">
    <property type="entry name" value="ComEC_N"/>
</dbReference>
<organism evidence="9 10">
    <name type="scientific">Mucilaginibacter arboris</name>
    <dbReference type="NCBI Taxonomy" id="2682090"/>
    <lineage>
        <taxon>Bacteria</taxon>
        <taxon>Pseudomonadati</taxon>
        <taxon>Bacteroidota</taxon>
        <taxon>Sphingobacteriia</taxon>
        <taxon>Sphingobacteriales</taxon>
        <taxon>Sphingobacteriaceae</taxon>
        <taxon>Mucilaginibacter</taxon>
    </lineage>
</organism>
<dbReference type="EMBL" id="WPIK01000008">
    <property type="protein sequence ID" value="MVN21958.1"/>
    <property type="molecule type" value="Genomic_DNA"/>
</dbReference>
<dbReference type="InterPro" id="IPR025405">
    <property type="entry name" value="DUF4131"/>
</dbReference>
<feature type="domain" description="DUF4131" evidence="8">
    <location>
        <begin position="39"/>
        <end position="200"/>
    </location>
</feature>
<feature type="transmembrane region" description="Helical" evidence="6">
    <location>
        <begin position="425"/>
        <end position="450"/>
    </location>
</feature>
<feature type="transmembrane region" description="Helical" evidence="6">
    <location>
        <begin position="12"/>
        <end position="29"/>
    </location>
</feature>
<accession>A0A7K1SXI2</accession>